<evidence type="ECO:0000313" key="1">
    <source>
        <dbReference type="EMBL" id="KAF5868841.1"/>
    </source>
</evidence>
<organism evidence="1 2">
    <name type="scientific">Botrytis fragariae</name>
    <dbReference type="NCBI Taxonomy" id="1964551"/>
    <lineage>
        <taxon>Eukaryota</taxon>
        <taxon>Fungi</taxon>
        <taxon>Dikarya</taxon>
        <taxon>Ascomycota</taxon>
        <taxon>Pezizomycotina</taxon>
        <taxon>Leotiomycetes</taxon>
        <taxon>Helotiales</taxon>
        <taxon>Sclerotiniaceae</taxon>
        <taxon>Botrytis</taxon>
    </lineage>
</organism>
<gene>
    <name evidence="1" type="ORF">Bfra_011806</name>
</gene>
<proteinExistence type="predicted"/>
<accession>A0A8H6AJK3</accession>
<sequence>MPSTNRGIAYHYTVSLATISAACYSTPSTSSPAKGMPQRIAIHSYGGGYVLSSYRSVDSG</sequence>
<comment type="caution">
    <text evidence="1">The sequence shown here is derived from an EMBL/GenBank/DDBJ whole genome shotgun (WGS) entry which is preliminary data.</text>
</comment>
<dbReference type="Proteomes" id="UP000531561">
    <property type="component" value="Unassembled WGS sequence"/>
</dbReference>
<reference evidence="1 2" key="1">
    <citation type="journal article" date="2020" name="Phytopathology">
        <title>A high-quality genome resource of Botrytis fragariae, a new and rapidly spreading fungal pathogen causing strawberry gray mold in the U.S.A.</title>
        <authorList>
            <person name="Wu Y."/>
            <person name="Saski C.A."/>
            <person name="Schnabel G."/>
            <person name="Xiao S."/>
            <person name="Hu M."/>
        </authorList>
    </citation>
    <scope>NUCLEOTIDE SEQUENCE [LARGE SCALE GENOMIC DNA]</scope>
    <source>
        <strain evidence="1 2">BVB16</strain>
    </source>
</reference>
<keyword evidence="2" id="KW-1185">Reference proteome</keyword>
<dbReference type="PROSITE" id="PS51257">
    <property type="entry name" value="PROKAR_LIPOPROTEIN"/>
    <property type="match status" value="1"/>
</dbReference>
<dbReference type="OrthoDB" id="10414353at2759"/>
<name>A0A8H6AJK3_9HELO</name>
<dbReference type="RefSeq" id="XP_037187790.1">
    <property type="nucleotide sequence ID" value="XM_037342132.1"/>
</dbReference>
<dbReference type="AlphaFoldDB" id="A0A8H6AJK3"/>
<dbReference type="EMBL" id="JABFCT010000019">
    <property type="protein sequence ID" value="KAF5868841.1"/>
    <property type="molecule type" value="Genomic_DNA"/>
</dbReference>
<dbReference type="GeneID" id="59265824"/>
<protein>
    <submittedName>
        <fullName evidence="1">Uncharacterized protein</fullName>
    </submittedName>
</protein>
<evidence type="ECO:0000313" key="2">
    <source>
        <dbReference type="Proteomes" id="UP000531561"/>
    </source>
</evidence>